<dbReference type="PANTHER" id="PTHR46060">
    <property type="entry name" value="MARINER MOS1 TRANSPOSASE-LIKE PROTEIN"/>
    <property type="match status" value="1"/>
</dbReference>
<protein>
    <submittedName>
        <fullName evidence="1">Uncharacterized protein</fullName>
    </submittedName>
</protein>
<proteinExistence type="predicted"/>
<keyword evidence="2" id="KW-1185">Reference proteome</keyword>
<dbReference type="InterPro" id="IPR036397">
    <property type="entry name" value="RNaseH_sf"/>
</dbReference>
<dbReference type="EMBL" id="BLKM01000111">
    <property type="protein sequence ID" value="GFG29112.1"/>
    <property type="molecule type" value="Genomic_DNA"/>
</dbReference>
<dbReference type="OrthoDB" id="10203670at2759"/>
<reference evidence="2" key="1">
    <citation type="submission" date="2020-01" db="EMBL/GenBank/DDBJ databases">
        <title>Draft genome sequence of the Termite Coptotermes fromosanus.</title>
        <authorList>
            <person name="Itakura S."/>
            <person name="Yosikawa Y."/>
            <person name="Umezawa K."/>
        </authorList>
    </citation>
    <scope>NUCLEOTIDE SEQUENCE [LARGE SCALE GENOMIC DNA]</scope>
</reference>
<accession>A0A6L2PD40</accession>
<dbReference type="InParanoid" id="A0A6L2PD40"/>
<gene>
    <name evidence="1" type="ORF">Cfor_00279</name>
</gene>
<comment type="caution">
    <text evidence="1">The sequence shown here is derived from an EMBL/GenBank/DDBJ whole genome shotgun (WGS) entry which is preliminary data.</text>
</comment>
<dbReference type="Gene3D" id="3.30.420.10">
    <property type="entry name" value="Ribonuclease H-like superfamily/Ribonuclease H"/>
    <property type="match status" value="1"/>
</dbReference>
<evidence type="ECO:0000313" key="1">
    <source>
        <dbReference type="EMBL" id="GFG29112.1"/>
    </source>
</evidence>
<sequence>MTMLGLKLLEPSWRQLRSLISPLYHVHHTVQTWYHVTSTNFHPFPKIREDLRGYLYYSNEEVERIVRTWMKKQSLEFFCDGFQKLRHHWKKCVENGGDYVEN</sequence>
<name>A0A6L2PD40_COPFO</name>
<organism evidence="1 2">
    <name type="scientific">Coptotermes formosanus</name>
    <name type="common">Formosan subterranean termite</name>
    <dbReference type="NCBI Taxonomy" id="36987"/>
    <lineage>
        <taxon>Eukaryota</taxon>
        <taxon>Metazoa</taxon>
        <taxon>Ecdysozoa</taxon>
        <taxon>Arthropoda</taxon>
        <taxon>Hexapoda</taxon>
        <taxon>Insecta</taxon>
        <taxon>Pterygota</taxon>
        <taxon>Neoptera</taxon>
        <taxon>Polyneoptera</taxon>
        <taxon>Dictyoptera</taxon>
        <taxon>Blattodea</taxon>
        <taxon>Blattoidea</taxon>
        <taxon>Termitoidae</taxon>
        <taxon>Rhinotermitidae</taxon>
        <taxon>Coptotermes</taxon>
    </lineage>
</organism>
<dbReference type="GO" id="GO:0003676">
    <property type="term" value="F:nucleic acid binding"/>
    <property type="evidence" value="ECO:0007669"/>
    <property type="project" value="InterPro"/>
</dbReference>
<dbReference type="AlphaFoldDB" id="A0A6L2PD40"/>
<dbReference type="PANTHER" id="PTHR46060:SF1">
    <property type="entry name" value="MARINER MOS1 TRANSPOSASE-LIKE PROTEIN"/>
    <property type="match status" value="1"/>
</dbReference>
<dbReference type="InterPro" id="IPR052709">
    <property type="entry name" value="Transposase-MT_Hybrid"/>
</dbReference>
<dbReference type="Proteomes" id="UP000502823">
    <property type="component" value="Unassembled WGS sequence"/>
</dbReference>
<evidence type="ECO:0000313" key="2">
    <source>
        <dbReference type="Proteomes" id="UP000502823"/>
    </source>
</evidence>